<evidence type="ECO:0000313" key="7">
    <source>
        <dbReference type="EMBL" id="KAF4752221.1"/>
    </source>
</evidence>
<protein>
    <submittedName>
        <fullName evidence="7">Tubulin epsilon chain</fullName>
    </submittedName>
</protein>
<dbReference type="GO" id="GO:0007017">
    <property type="term" value="P:microtubule-based process"/>
    <property type="evidence" value="ECO:0007669"/>
    <property type="project" value="InterPro"/>
</dbReference>
<organism evidence="7 8">
    <name type="scientific">Perkinsus olseni</name>
    <name type="common">Perkinsus atlanticus</name>
    <dbReference type="NCBI Taxonomy" id="32597"/>
    <lineage>
        <taxon>Eukaryota</taxon>
        <taxon>Sar</taxon>
        <taxon>Alveolata</taxon>
        <taxon>Perkinsozoa</taxon>
        <taxon>Perkinsea</taxon>
        <taxon>Perkinsida</taxon>
        <taxon>Perkinsidae</taxon>
        <taxon>Perkinsus</taxon>
    </lineage>
</organism>
<keyword evidence="2" id="KW-0493">Microtubule</keyword>
<evidence type="ECO:0000313" key="8">
    <source>
        <dbReference type="Proteomes" id="UP000574390"/>
    </source>
</evidence>
<reference evidence="7 8" key="1">
    <citation type="submission" date="2020-04" db="EMBL/GenBank/DDBJ databases">
        <title>Perkinsus olseni comparative genomics.</title>
        <authorList>
            <person name="Bogema D.R."/>
        </authorList>
    </citation>
    <scope>NUCLEOTIDE SEQUENCE [LARGE SCALE GENOMIC DNA]</scope>
    <source>
        <strain evidence="7">ATCC PRA-205</strain>
    </source>
</reference>
<proteinExistence type="inferred from homology"/>
<comment type="caution">
    <text evidence="7">The sequence shown here is derived from an EMBL/GenBank/DDBJ whole genome shotgun (WGS) entry which is preliminary data.</text>
</comment>
<dbReference type="Proteomes" id="UP000574390">
    <property type="component" value="Unassembled WGS sequence"/>
</dbReference>
<evidence type="ECO:0000256" key="4">
    <source>
        <dbReference type="ARBA" id="ARBA00023134"/>
    </source>
</evidence>
<dbReference type="InterPro" id="IPR012981">
    <property type="entry name" value="PIH1_N"/>
</dbReference>
<dbReference type="Pfam" id="PF08190">
    <property type="entry name" value="PIH1"/>
    <property type="match status" value="1"/>
</dbReference>
<dbReference type="Pfam" id="PF00091">
    <property type="entry name" value="Tubulin"/>
    <property type="match status" value="1"/>
</dbReference>
<feature type="non-terminal residue" evidence="7">
    <location>
        <position position="1"/>
    </location>
</feature>
<evidence type="ECO:0000259" key="6">
    <source>
        <dbReference type="Pfam" id="PF08190"/>
    </source>
</evidence>
<evidence type="ECO:0000256" key="3">
    <source>
        <dbReference type="ARBA" id="ARBA00022741"/>
    </source>
</evidence>
<keyword evidence="3" id="KW-0547">Nucleotide-binding</keyword>
<evidence type="ECO:0000256" key="2">
    <source>
        <dbReference type="ARBA" id="ARBA00022701"/>
    </source>
</evidence>
<accession>A0A7J6U6C8</accession>
<feature type="non-terminal residue" evidence="7">
    <location>
        <position position="502"/>
    </location>
</feature>
<comment type="similarity">
    <text evidence="1">Belongs to the tubulin family.</text>
</comment>
<dbReference type="EMBL" id="JABANM010002644">
    <property type="protein sequence ID" value="KAF4752221.1"/>
    <property type="molecule type" value="Genomic_DNA"/>
</dbReference>
<dbReference type="PANTHER" id="PTHR11588">
    <property type="entry name" value="TUBULIN"/>
    <property type="match status" value="1"/>
</dbReference>
<dbReference type="InterPro" id="IPR003008">
    <property type="entry name" value="Tubulin_FtsZ_GTPase"/>
</dbReference>
<dbReference type="InterPro" id="IPR000217">
    <property type="entry name" value="Tubulin"/>
</dbReference>
<dbReference type="AlphaFoldDB" id="A0A7J6U6C8"/>
<sequence>RPNTSTKMFVNICGHPLVEGPLLPSGARADGHLVDKMGIRNMQVPVDVGSFRRVFDRAGNACVAIDVIFAPWLVSKLADCVPIIQQGGKMDTTRRSLVVDFVTVALRNVQNYAKPVKEVNSRGWKFLKASYKYLDEQTNIPVEFEPADEQDDVEEAKEASAAELVPGAQEAKLIEVVADSSASVRRSRSVLKPGFLTNTKGVLYGKSGSTEGVIPENAGDPMGWLPKKLRQSCKIVDTASTQQKTSTGLPAEQQKMQREIEQIFDKHSYNSMWADDVPQKSPEEKDEPRVSMETKDGQLICTITPADQQADASRLDIELCSNRIRVDGRELPIPATVQESRAQAKFSKKRNRVGQCGNQIGWRFWDLVIREHSAEARRRQAQGRAIVYDDCISTFFRNLDANGSDIPTGSDSPLENMRARAILVDMEQGVINQVLNSKIGSLFRDPKRPNDCRQQQCVTDVSGAGNNWAHGYFGYGATYGDSVMEKVRYAVEACDSLQAFFC</sequence>
<dbReference type="SUPFAM" id="SSF52490">
    <property type="entry name" value="Tubulin nucleotide-binding domain-like"/>
    <property type="match status" value="1"/>
</dbReference>
<dbReference type="InterPro" id="IPR036525">
    <property type="entry name" value="Tubulin/FtsZ_GTPase_sf"/>
</dbReference>
<name>A0A7J6U6C8_PEROL</name>
<dbReference type="PRINTS" id="PR01161">
    <property type="entry name" value="TUBULIN"/>
</dbReference>
<evidence type="ECO:0000259" key="5">
    <source>
        <dbReference type="Pfam" id="PF00091"/>
    </source>
</evidence>
<keyword evidence="4" id="KW-0342">GTP-binding</keyword>
<evidence type="ECO:0000256" key="1">
    <source>
        <dbReference type="ARBA" id="ARBA00009636"/>
    </source>
</evidence>
<feature type="domain" description="Tubulin/FtsZ GTPase" evidence="5">
    <location>
        <begin position="353"/>
        <end position="501"/>
    </location>
</feature>
<dbReference type="GO" id="GO:0005525">
    <property type="term" value="F:GTP binding"/>
    <property type="evidence" value="ECO:0007669"/>
    <property type="project" value="UniProtKB-KW"/>
</dbReference>
<dbReference type="GO" id="GO:0005874">
    <property type="term" value="C:microtubule"/>
    <property type="evidence" value="ECO:0007669"/>
    <property type="project" value="UniProtKB-KW"/>
</dbReference>
<feature type="domain" description="PIH1 N-terminal" evidence="6">
    <location>
        <begin position="4"/>
        <end position="76"/>
    </location>
</feature>
<dbReference type="Gene3D" id="3.40.50.1440">
    <property type="entry name" value="Tubulin/FtsZ, GTPase domain"/>
    <property type="match status" value="1"/>
</dbReference>
<gene>
    <name evidence="7" type="primary">TUBE1_2</name>
    <name evidence="7" type="ORF">FOZ62_028334</name>
</gene>